<feature type="transmembrane region" description="Helical" evidence="8">
    <location>
        <begin position="183"/>
        <end position="201"/>
    </location>
</feature>
<dbReference type="GO" id="GO:0022857">
    <property type="term" value="F:transmembrane transporter activity"/>
    <property type="evidence" value="ECO:0007669"/>
    <property type="project" value="InterPro"/>
</dbReference>
<dbReference type="Pfam" id="PF02133">
    <property type="entry name" value="Transp_cyt_pur"/>
    <property type="match status" value="1"/>
</dbReference>
<evidence type="ECO:0000256" key="4">
    <source>
        <dbReference type="ARBA" id="ARBA00022692"/>
    </source>
</evidence>
<evidence type="ECO:0000256" key="5">
    <source>
        <dbReference type="ARBA" id="ARBA00022989"/>
    </source>
</evidence>
<accession>A0A4R5A8R9</accession>
<feature type="transmembrane region" description="Helical" evidence="8">
    <location>
        <begin position="157"/>
        <end position="176"/>
    </location>
</feature>
<feature type="transmembrane region" description="Helical" evidence="8">
    <location>
        <begin position="413"/>
        <end position="432"/>
    </location>
</feature>
<feature type="transmembrane region" description="Helical" evidence="8">
    <location>
        <begin position="75"/>
        <end position="98"/>
    </location>
</feature>
<evidence type="ECO:0000256" key="3">
    <source>
        <dbReference type="ARBA" id="ARBA00022448"/>
    </source>
</evidence>
<comment type="caution">
    <text evidence="9">The sequence shown here is derived from an EMBL/GenBank/DDBJ whole genome shotgun (WGS) entry which is preliminary data.</text>
</comment>
<feature type="transmembrane region" description="Helical" evidence="8">
    <location>
        <begin position="255"/>
        <end position="279"/>
    </location>
</feature>
<evidence type="ECO:0000256" key="2">
    <source>
        <dbReference type="ARBA" id="ARBA00008974"/>
    </source>
</evidence>
<feature type="transmembrane region" description="Helical" evidence="8">
    <location>
        <begin position="47"/>
        <end position="69"/>
    </location>
</feature>
<dbReference type="InterPro" id="IPR026030">
    <property type="entry name" value="Pur-cyt_permease_Fcy2/21/22"/>
</dbReference>
<feature type="transmembrane region" description="Helical" evidence="8">
    <location>
        <begin position="213"/>
        <end position="234"/>
    </location>
</feature>
<reference evidence="9 10" key="1">
    <citation type="submission" date="2019-03" db="EMBL/GenBank/DDBJ databases">
        <title>Draft genome sequences of novel Actinobacteria.</title>
        <authorList>
            <person name="Sahin N."/>
            <person name="Ay H."/>
            <person name="Saygin H."/>
        </authorList>
    </citation>
    <scope>NUCLEOTIDE SEQUENCE [LARGE SCALE GENOMIC DNA]</scope>
    <source>
        <strain evidence="9 10">DSM 45941</strain>
    </source>
</reference>
<evidence type="ECO:0000256" key="8">
    <source>
        <dbReference type="SAM" id="Phobius"/>
    </source>
</evidence>
<evidence type="ECO:0000256" key="7">
    <source>
        <dbReference type="PIRNR" id="PIRNR002744"/>
    </source>
</evidence>
<dbReference type="GO" id="GO:0005886">
    <property type="term" value="C:plasma membrane"/>
    <property type="evidence" value="ECO:0007669"/>
    <property type="project" value="TreeGrafter"/>
</dbReference>
<keyword evidence="5 8" id="KW-1133">Transmembrane helix</keyword>
<dbReference type="PIRSF" id="PIRSF002744">
    <property type="entry name" value="Pur-cyt_permease"/>
    <property type="match status" value="1"/>
</dbReference>
<dbReference type="RefSeq" id="WP_132204066.1">
    <property type="nucleotide sequence ID" value="NZ_SMKY01000318.1"/>
</dbReference>
<keyword evidence="4 8" id="KW-0812">Transmembrane</keyword>
<feature type="transmembrane region" description="Helical" evidence="8">
    <location>
        <begin position="299"/>
        <end position="322"/>
    </location>
</feature>
<name>A0A4R5A8R9_9ACTN</name>
<organism evidence="9 10">
    <name type="scientific">Actinomadura darangshiensis</name>
    <dbReference type="NCBI Taxonomy" id="705336"/>
    <lineage>
        <taxon>Bacteria</taxon>
        <taxon>Bacillati</taxon>
        <taxon>Actinomycetota</taxon>
        <taxon>Actinomycetes</taxon>
        <taxon>Streptosporangiales</taxon>
        <taxon>Thermomonosporaceae</taxon>
        <taxon>Actinomadura</taxon>
    </lineage>
</organism>
<dbReference type="PANTHER" id="PTHR31806">
    <property type="entry name" value="PURINE-CYTOSINE PERMEASE FCY2-RELATED"/>
    <property type="match status" value="1"/>
</dbReference>
<proteinExistence type="inferred from homology"/>
<comment type="subcellular location">
    <subcellularLocation>
        <location evidence="1">Membrane</location>
        <topology evidence="1">Multi-pass membrane protein</topology>
    </subcellularLocation>
</comment>
<keyword evidence="3 7" id="KW-0813">Transport</keyword>
<dbReference type="AlphaFoldDB" id="A0A4R5A8R9"/>
<feature type="transmembrane region" description="Helical" evidence="8">
    <location>
        <begin position="373"/>
        <end position="392"/>
    </location>
</feature>
<dbReference type="Gene3D" id="1.10.4160.10">
    <property type="entry name" value="Hydantoin permease"/>
    <property type="match status" value="1"/>
</dbReference>
<keyword evidence="6 7" id="KW-0472">Membrane</keyword>
<gene>
    <name evidence="9" type="ORF">E1293_39605</name>
</gene>
<evidence type="ECO:0000256" key="1">
    <source>
        <dbReference type="ARBA" id="ARBA00004141"/>
    </source>
</evidence>
<sequence length="478" mass="49692">MTETREPRDVAGIVVREGEYGDRVAAVEPGGAGFIPLDQRHGRPHKLFWTWASPNLEFATVFLGVLAVAAFGLTFWQATAAIVVGSGLGAVTHGILSARGPRHGVPEMVLGRIPFGHRGNMLPSAINSVAGGVGWFAVNSVSGSLALNTLTGMPKPLCLAIVVALQAGVAFFGHNLVHTYERYAFPVLAAVFAVTSVIILAKADFGAPAPAGSGPGGIGAFLIVVGATFGYAAGWNPYAADYTRYLPPATSPRTAGLSAALGIFAGCTVLQIVGAASVTLGGKALADPTGAFTGHLPSLVANLTLLVITIGAIGANAINIYSGSMSFVATGIRLPLPGGLQRALVALAFGAVGLVVAYFGLDDAGHDYEAFLLVIAYWIGPWLGVVLADMLLRRRSPLADEAMERMMFDTRHRSWAGPAAMAASVVISVWLFSNQEKYVGVVPEAHPSFGDITFASGFLLAAALYLLLRKLPGFRPNG</sequence>
<dbReference type="Proteomes" id="UP000295578">
    <property type="component" value="Unassembled WGS sequence"/>
</dbReference>
<dbReference type="PANTHER" id="PTHR31806:SF1">
    <property type="entry name" value="PURINE-CYTOSINE PERMEASE FCY2-RELATED"/>
    <property type="match status" value="1"/>
</dbReference>
<comment type="similarity">
    <text evidence="2 7">Belongs to the purine-cytosine permease (2.A.39) family.</text>
</comment>
<feature type="transmembrane region" description="Helical" evidence="8">
    <location>
        <begin position="452"/>
        <end position="468"/>
    </location>
</feature>
<protein>
    <submittedName>
        <fullName evidence="9">Cytosine permease</fullName>
    </submittedName>
</protein>
<evidence type="ECO:0000313" key="9">
    <source>
        <dbReference type="EMBL" id="TDD66072.1"/>
    </source>
</evidence>
<feature type="transmembrane region" description="Helical" evidence="8">
    <location>
        <begin position="343"/>
        <end position="361"/>
    </location>
</feature>
<evidence type="ECO:0000256" key="6">
    <source>
        <dbReference type="ARBA" id="ARBA00023136"/>
    </source>
</evidence>
<feature type="transmembrane region" description="Helical" evidence="8">
    <location>
        <begin position="119"/>
        <end position="137"/>
    </location>
</feature>
<dbReference type="InterPro" id="IPR001248">
    <property type="entry name" value="Pur-cyt_permease"/>
</dbReference>
<keyword evidence="10" id="KW-1185">Reference proteome</keyword>
<dbReference type="EMBL" id="SMKY01000318">
    <property type="protein sequence ID" value="TDD66072.1"/>
    <property type="molecule type" value="Genomic_DNA"/>
</dbReference>
<dbReference type="OrthoDB" id="9809167at2"/>
<evidence type="ECO:0000313" key="10">
    <source>
        <dbReference type="Proteomes" id="UP000295578"/>
    </source>
</evidence>